<proteinExistence type="predicted"/>
<feature type="region of interest" description="Disordered" evidence="1">
    <location>
        <begin position="19"/>
        <end position="55"/>
    </location>
</feature>
<dbReference type="AlphaFoldDB" id="A0A4Z2G989"/>
<protein>
    <submittedName>
        <fullName evidence="2">Uncharacterized protein</fullName>
    </submittedName>
</protein>
<evidence type="ECO:0000256" key="1">
    <source>
        <dbReference type="SAM" id="MobiDB-lite"/>
    </source>
</evidence>
<organism evidence="2 3">
    <name type="scientific">Liparis tanakae</name>
    <name type="common">Tanaka's snailfish</name>
    <dbReference type="NCBI Taxonomy" id="230148"/>
    <lineage>
        <taxon>Eukaryota</taxon>
        <taxon>Metazoa</taxon>
        <taxon>Chordata</taxon>
        <taxon>Craniata</taxon>
        <taxon>Vertebrata</taxon>
        <taxon>Euteleostomi</taxon>
        <taxon>Actinopterygii</taxon>
        <taxon>Neopterygii</taxon>
        <taxon>Teleostei</taxon>
        <taxon>Neoteleostei</taxon>
        <taxon>Acanthomorphata</taxon>
        <taxon>Eupercaria</taxon>
        <taxon>Perciformes</taxon>
        <taxon>Cottioidei</taxon>
        <taxon>Cottales</taxon>
        <taxon>Liparidae</taxon>
        <taxon>Liparis</taxon>
    </lineage>
</organism>
<comment type="caution">
    <text evidence="2">The sequence shown here is derived from an EMBL/GenBank/DDBJ whole genome shotgun (WGS) entry which is preliminary data.</text>
</comment>
<gene>
    <name evidence="2" type="ORF">EYF80_040273</name>
</gene>
<feature type="compositionally biased region" description="Basic and acidic residues" evidence="1">
    <location>
        <begin position="39"/>
        <end position="49"/>
    </location>
</feature>
<sequence>MLNDMSRGGQMCLECTNKQKKISSPGTAERGKPSLCEMTSRRRVGERTQQDSNPATSSVWIYANGRTYKYEDCAGTLSTGPSTYRTRVK</sequence>
<dbReference type="Proteomes" id="UP000314294">
    <property type="component" value="Unassembled WGS sequence"/>
</dbReference>
<reference evidence="2 3" key="1">
    <citation type="submission" date="2019-03" db="EMBL/GenBank/DDBJ databases">
        <title>First draft genome of Liparis tanakae, snailfish: a comprehensive survey of snailfish specific genes.</title>
        <authorList>
            <person name="Kim W."/>
            <person name="Song I."/>
            <person name="Jeong J.-H."/>
            <person name="Kim D."/>
            <person name="Kim S."/>
            <person name="Ryu S."/>
            <person name="Song J.Y."/>
            <person name="Lee S.K."/>
        </authorList>
    </citation>
    <scope>NUCLEOTIDE SEQUENCE [LARGE SCALE GENOMIC DNA]</scope>
    <source>
        <tissue evidence="2">Muscle</tissue>
    </source>
</reference>
<evidence type="ECO:0000313" key="3">
    <source>
        <dbReference type="Proteomes" id="UP000314294"/>
    </source>
</evidence>
<dbReference type="EMBL" id="SRLO01000653">
    <property type="protein sequence ID" value="TNN49513.1"/>
    <property type="molecule type" value="Genomic_DNA"/>
</dbReference>
<keyword evidence="3" id="KW-1185">Reference proteome</keyword>
<evidence type="ECO:0000313" key="2">
    <source>
        <dbReference type="EMBL" id="TNN49513.1"/>
    </source>
</evidence>
<accession>A0A4Z2G989</accession>
<name>A0A4Z2G989_9TELE</name>